<dbReference type="PANTHER" id="PTHR32401:SF54">
    <property type="entry name" value="L-TYPE LECTIN-DOMAIN CONTAINING RECEPTOR KINASE S.4-LIKE"/>
    <property type="match status" value="1"/>
</dbReference>
<feature type="domain" description="Legume lectin" evidence="4">
    <location>
        <begin position="142"/>
        <end position="223"/>
    </location>
</feature>
<dbReference type="InterPro" id="IPR001220">
    <property type="entry name" value="Legume_lectin_dom"/>
</dbReference>
<evidence type="ECO:0000259" key="4">
    <source>
        <dbReference type="Pfam" id="PF00139"/>
    </source>
</evidence>
<evidence type="ECO:0000256" key="1">
    <source>
        <dbReference type="ARBA" id="ARBA00007606"/>
    </source>
</evidence>
<reference evidence="5 6" key="1">
    <citation type="journal article" date="2016" name="Sci. Rep.">
        <title>The genome sequence of the outbreeding globe artichoke constructed de novo incorporating a phase-aware low-pass sequencing strategy of F1 progeny.</title>
        <authorList>
            <person name="Scaglione D."/>
            <person name="Reyes-Chin-Wo S."/>
            <person name="Acquadro A."/>
            <person name="Froenicke L."/>
            <person name="Portis E."/>
            <person name="Beitel C."/>
            <person name="Tirone M."/>
            <person name="Mauro R."/>
            <person name="Lo Monaco A."/>
            <person name="Mauromicale G."/>
            <person name="Faccioli P."/>
            <person name="Cattivelli L."/>
            <person name="Rieseberg L."/>
            <person name="Michelmore R."/>
            <person name="Lanteri S."/>
        </authorList>
    </citation>
    <scope>NUCLEOTIDE SEQUENCE [LARGE SCALE GENOMIC DNA]</scope>
    <source>
        <strain evidence="5">2C</strain>
    </source>
</reference>
<evidence type="ECO:0000256" key="3">
    <source>
        <dbReference type="SAM" id="Phobius"/>
    </source>
</evidence>
<dbReference type="InterPro" id="IPR013320">
    <property type="entry name" value="ConA-like_dom_sf"/>
</dbReference>
<dbReference type="AlphaFoldDB" id="A0A118K5X8"/>
<keyword evidence="6" id="KW-1185">Reference proteome</keyword>
<sequence>ILKLNEILENENSVVGSPKSRNLSLCVLYPFEKKMKKEGSLPKSPLMMTGFSVVIVTLVILSAQPTFSISLRFPNRNFPSEATHSLLGDAHFVDGGYSVQLSGPTPSSFGIILRTTPFKFTSSTSFSSNFTFQIGNGVALGGVKLSSWIDYHAILKQVDVRLSKLGDPRPVESLISYRIDLGEMWKGEEALLGLASPNGNHGQTTNVYSWRSKIKNVPKWLHSNPANPQDHSSVPEDVETSKKRDCFLSGFIFVMSCGALAALVLFFVWSYVAAMPKVPSVSPVDFKYEKIGVVEMKDSETIKK</sequence>
<protein>
    <submittedName>
        <fullName evidence="5">Concanavalin A-like lectin/glucanase superfamily</fullName>
    </submittedName>
</protein>
<feature type="non-terminal residue" evidence="5">
    <location>
        <position position="1"/>
    </location>
</feature>
<keyword evidence="3" id="KW-1133">Transmembrane helix</keyword>
<accession>A0A118K5X8</accession>
<dbReference type="PANTHER" id="PTHR32401">
    <property type="entry name" value="CONCANAVALIN A-LIKE LECTIN FAMILY PROTEIN"/>
    <property type="match status" value="1"/>
</dbReference>
<name>A0A118K5X8_CYNCS</name>
<feature type="transmembrane region" description="Helical" evidence="3">
    <location>
        <begin position="251"/>
        <end position="272"/>
    </location>
</feature>
<dbReference type="STRING" id="59895.A0A118K5X8"/>
<comment type="caution">
    <text evidence="5">The sequence shown here is derived from an EMBL/GenBank/DDBJ whole genome shotgun (WGS) entry which is preliminary data.</text>
</comment>
<keyword evidence="3" id="KW-0812">Transmembrane</keyword>
<dbReference type="Gramene" id="KVI09842">
    <property type="protein sequence ID" value="KVI09842"/>
    <property type="gene ID" value="Ccrd_011756"/>
</dbReference>
<evidence type="ECO:0000313" key="5">
    <source>
        <dbReference type="EMBL" id="KVI09842.1"/>
    </source>
</evidence>
<dbReference type="OMA" id="EDFRYEM"/>
<dbReference type="Proteomes" id="UP000243975">
    <property type="component" value="Unassembled WGS sequence"/>
</dbReference>
<keyword evidence="3" id="KW-0472">Membrane</keyword>
<organism evidence="5 6">
    <name type="scientific">Cynara cardunculus var. scolymus</name>
    <name type="common">Globe artichoke</name>
    <name type="synonym">Cynara scolymus</name>
    <dbReference type="NCBI Taxonomy" id="59895"/>
    <lineage>
        <taxon>Eukaryota</taxon>
        <taxon>Viridiplantae</taxon>
        <taxon>Streptophyta</taxon>
        <taxon>Embryophyta</taxon>
        <taxon>Tracheophyta</taxon>
        <taxon>Spermatophyta</taxon>
        <taxon>Magnoliopsida</taxon>
        <taxon>eudicotyledons</taxon>
        <taxon>Gunneridae</taxon>
        <taxon>Pentapetalae</taxon>
        <taxon>asterids</taxon>
        <taxon>campanulids</taxon>
        <taxon>Asterales</taxon>
        <taxon>Asteraceae</taxon>
        <taxon>Carduoideae</taxon>
        <taxon>Cardueae</taxon>
        <taxon>Carduinae</taxon>
        <taxon>Cynara</taxon>
    </lineage>
</organism>
<dbReference type="Pfam" id="PF00139">
    <property type="entry name" value="Lectin_legB"/>
    <property type="match status" value="1"/>
</dbReference>
<feature type="transmembrane region" description="Helical" evidence="3">
    <location>
        <begin position="45"/>
        <end position="63"/>
    </location>
</feature>
<dbReference type="InterPro" id="IPR050258">
    <property type="entry name" value="Leguminous_Lectin"/>
</dbReference>
<keyword evidence="2" id="KW-0430">Lectin</keyword>
<comment type="similarity">
    <text evidence="1">Belongs to the leguminous lectin family.</text>
</comment>
<evidence type="ECO:0000256" key="2">
    <source>
        <dbReference type="ARBA" id="ARBA00022734"/>
    </source>
</evidence>
<dbReference type="SUPFAM" id="SSF49899">
    <property type="entry name" value="Concanavalin A-like lectins/glucanases"/>
    <property type="match status" value="1"/>
</dbReference>
<evidence type="ECO:0000313" key="6">
    <source>
        <dbReference type="Proteomes" id="UP000243975"/>
    </source>
</evidence>
<dbReference type="Gene3D" id="2.60.120.200">
    <property type="match status" value="2"/>
</dbReference>
<dbReference type="GO" id="GO:0030246">
    <property type="term" value="F:carbohydrate binding"/>
    <property type="evidence" value="ECO:0007669"/>
    <property type="project" value="UniProtKB-KW"/>
</dbReference>
<gene>
    <name evidence="5" type="ORF">Ccrd_011756</name>
</gene>
<dbReference type="EMBL" id="LEKV01001039">
    <property type="protein sequence ID" value="KVI09842.1"/>
    <property type="molecule type" value="Genomic_DNA"/>
</dbReference>
<proteinExistence type="inferred from homology"/>